<dbReference type="OrthoDB" id="9789030at2"/>
<evidence type="ECO:0000313" key="3">
    <source>
        <dbReference type="Proteomes" id="UP000075260"/>
    </source>
</evidence>
<dbReference type="RefSeq" id="WP_061605947.1">
    <property type="nucleotide sequence ID" value="NZ_JEMA01000218.1"/>
</dbReference>
<dbReference type="CDD" id="cd02784">
    <property type="entry name" value="MopB_CT_PHLH"/>
    <property type="match status" value="1"/>
</dbReference>
<evidence type="ECO:0000259" key="1">
    <source>
        <dbReference type="PROSITE" id="PS51379"/>
    </source>
</evidence>
<dbReference type="PROSITE" id="PS51379">
    <property type="entry name" value="4FE4S_FER_2"/>
    <property type="match status" value="3"/>
</dbReference>
<dbReference type="Gene3D" id="3.30.70.20">
    <property type="match status" value="2"/>
</dbReference>
<dbReference type="SUPFAM" id="SSF50692">
    <property type="entry name" value="ADC-like"/>
    <property type="match status" value="1"/>
</dbReference>
<dbReference type="Gene3D" id="3.40.50.740">
    <property type="match status" value="1"/>
</dbReference>
<dbReference type="PANTHER" id="PTHR42783">
    <property type="entry name" value="GLUTAMATE SYNTHASE [NADPH] SMALL CHAIN"/>
    <property type="match status" value="1"/>
</dbReference>
<dbReference type="Gene3D" id="2.40.40.20">
    <property type="match status" value="1"/>
</dbReference>
<dbReference type="NCBIfam" id="TIGR04519">
    <property type="entry name" value="MoCo_extend_TAT"/>
    <property type="match status" value="1"/>
</dbReference>
<feature type="domain" description="4Fe-4S ferredoxin-type" evidence="1">
    <location>
        <begin position="829"/>
        <end position="860"/>
    </location>
</feature>
<feature type="domain" description="4Fe-4S ferredoxin-type" evidence="1">
    <location>
        <begin position="774"/>
        <end position="805"/>
    </location>
</feature>
<accession>A0A150QYF0</accession>
<dbReference type="Proteomes" id="UP000075260">
    <property type="component" value="Unassembled WGS sequence"/>
</dbReference>
<name>A0A150QYF0_SORCE</name>
<protein>
    <submittedName>
        <fullName evidence="2">Oxidoreductase</fullName>
    </submittedName>
</protein>
<dbReference type="SUPFAM" id="SSF54862">
    <property type="entry name" value="4Fe-4S ferredoxins"/>
    <property type="match status" value="1"/>
</dbReference>
<dbReference type="InterPro" id="IPR009010">
    <property type="entry name" value="Asp_de-COase-like_dom_sf"/>
</dbReference>
<feature type="domain" description="4Fe-4S ferredoxin-type" evidence="1">
    <location>
        <begin position="861"/>
        <end position="890"/>
    </location>
</feature>
<dbReference type="CDD" id="cd10551">
    <property type="entry name" value="PsrB"/>
    <property type="match status" value="1"/>
</dbReference>
<reference evidence="2 3" key="1">
    <citation type="submission" date="2014-02" db="EMBL/GenBank/DDBJ databases">
        <title>The small core and large imbalanced accessory genome model reveals a collaborative survival strategy of Sorangium cellulosum strains in nature.</title>
        <authorList>
            <person name="Han K."/>
            <person name="Peng R."/>
            <person name="Blom J."/>
            <person name="Li Y.-Z."/>
        </authorList>
    </citation>
    <scope>NUCLEOTIDE SEQUENCE [LARGE SCALE GENOMIC DNA]</scope>
    <source>
        <strain evidence="2 3">So0008-312</strain>
    </source>
</reference>
<sequence length="1011" mass="109211">MADRRQIPWSSALDGKTGKAYWRSLAELLETPELREAAAQALPGGEGDAGAVSRRTWLKLLGASMALAGVSGCNAKPADKIVPYVTTPPEVTPGILRYYATSLELDGFATGILVENHEGRPTKVEGNPEHPASLGSTGVYEQASVLGLYDQHRARAARRGAAPAAWEAFVEQFGGARDDRGAGLRFVLRPTGSPLTLDLIGRVLERHPAARFTFHAPARSRDAARGAELAFGAPLQAQYDFRTADVILALDADFLASMPFSVRYARQFAERRRVGSPTGTMSRLYVVETGLSPTGSLADHRLRRKPSEVPAFAAAIAAELLLAGGARPGSIPADALGALEPARARVRAEDRPFVQALARDLARGGAASVVVVGERQAPPVHAIAHLMNAALRNDRAAWATAGTLITAGGAEQELAALADEIRRGAVDTLVILENNVAYTAPADIELATLLRAVRSRVYLGLYEDETAAGCDWFVPAAHDLEAWGDARAYDGTISLIQPLIEPLFLGRTASEVLTVFAGEPRRSARELLREAWRARRGGADFDAFWEEALRRGLVEGTAAPRENAALRPDGVAAAAAALGQLAAAAPAPADTLEIAFSVDANVYDGRFANNPWLLELPDPITKLTWDNAALLSPETARALGVEGEDMVDVELGGRTISIPVLVAPGHADGTVSLQLGYGRSGAESIASGVGVDAYRLRTTDAPFFAAGASVRKRPGEKHPLALTQMHWSLHGRPVALSVPLAVYREHPDFTEALKGPLPSLLPAVTPPGVPLGQWAMTIDLTICTGCSACVVACQAENNVLVVGKDAVLNSREMHWLRIDTYYSGDPRDPGVVHQPMMCQHCEKAPCEYVCPVNATTHSPDGLNEMTYNRCVGTRFCSNNCPYKVRRFNWFDYTELHAYNDGLARLQRNPDVTVRERGVMEKCTYCVQRIRRAEIAARIEQREIRPGEVVTACQQACPTRAIQFGSLSHQETEMVAWRGEPRSYVVLHDQGTRPRTMYLARINNENPELVKP</sequence>
<dbReference type="InterPro" id="IPR017896">
    <property type="entry name" value="4Fe4S_Fe-S-bd"/>
</dbReference>
<dbReference type="AlphaFoldDB" id="A0A150QYF0"/>
<proteinExistence type="predicted"/>
<dbReference type="InterPro" id="IPR030948">
    <property type="entry name" value="TAT_var_transloc_signal_dom"/>
</dbReference>
<dbReference type="Gene3D" id="3.40.228.10">
    <property type="entry name" value="Dimethylsulfoxide Reductase, domain 2"/>
    <property type="match status" value="1"/>
</dbReference>
<dbReference type="EMBL" id="JEMA01000218">
    <property type="protein sequence ID" value="KYF73029.1"/>
    <property type="molecule type" value="Genomic_DNA"/>
</dbReference>
<dbReference type="SUPFAM" id="SSF53706">
    <property type="entry name" value="Formate dehydrogenase/DMSO reductase, domains 1-3"/>
    <property type="match status" value="1"/>
</dbReference>
<dbReference type="Pfam" id="PF13247">
    <property type="entry name" value="Fer4_11"/>
    <property type="match status" value="1"/>
</dbReference>
<evidence type="ECO:0000313" key="2">
    <source>
        <dbReference type="EMBL" id="KYF73029.1"/>
    </source>
</evidence>
<organism evidence="2 3">
    <name type="scientific">Sorangium cellulosum</name>
    <name type="common">Polyangium cellulosum</name>
    <dbReference type="NCBI Taxonomy" id="56"/>
    <lineage>
        <taxon>Bacteria</taxon>
        <taxon>Pseudomonadati</taxon>
        <taxon>Myxococcota</taxon>
        <taxon>Polyangia</taxon>
        <taxon>Polyangiales</taxon>
        <taxon>Polyangiaceae</taxon>
        <taxon>Sorangium</taxon>
    </lineage>
</organism>
<gene>
    <name evidence="2" type="ORF">BE15_27560</name>
</gene>
<dbReference type="PANTHER" id="PTHR42783:SF3">
    <property type="entry name" value="GLUTAMATE SYNTHASE [NADPH] SMALL CHAIN-RELATED"/>
    <property type="match status" value="1"/>
</dbReference>
<comment type="caution">
    <text evidence="2">The sequence shown here is derived from an EMBL/GenBank/DDBJ whole genome shotgun (WGS) entry which is preliminary data.</text>
</comment>